<name>A0ABN9ZT66_PIPNA</name>
<dbReference type="Proteomes" id="UP001314169">
    <property type="component" value="Chromosome 19"/>
</dbReference>
<feature type="region of interest" description="Disordered" evidence="1">
    <location>
        <begin position="15"/>
        <end position="52"/>
    </location>
</feature>
<dbReference type="EMBL" id="OY882876">
    <property type="protein sequence ID" value="CAK6440200.1"/>
    <property type="molecule type" value="Genomic_DNA"/>
</dbReference>
<evidence type="ECO:0000313" key="2">
    <source>
        <dbReference type="EMBL" id="CAK6440200.1"/>
    </source>
</evidence>
<protein>
    <submittedName>
        <fullName evidence="2">Uncharacterized protein</fullName>
    </submittedName>
</protein>
<gene>
    <name evidence="2" type="ORF">MPIPNATIZW_LOCUS8506</name>
</gene>
<evidence type="ECO:0000256" key="1">
    <source>
        <dbReference type="SAM" id="MobiDB-lite"/>
    </source>
</evidence>
<feature type="compositionally biased region" description="Gly residues" evidence="1">
    <location>
        <begin position="113"/>
        <end position="126"/>
    </location>
</feature>
<feature type="region of interest" description="Disordered" evidence="1">
    <location>
        <begin position="113"/>
        <end position="147"/>
    </location>
</feature>
<organism evidence="2 3">
    <name type="scientific">Pipistrellus nathusii</name>
    <name type="common">Nathusius' pipistrelle</name>
    <dbReference type="NCBI Taxonomy" id="59473"/>
    <lineage>
        <taxon>Eukaryota</taxon>
        <taxon>Metazoa</taxon>
        <taxon>Chordata</taxon>
        <taxon>Craniata</taxon>
        <taxon>Vertebrata</taxon>
        <taxon>Euteleostomi</taxon>
        <taxon>Mammalia</taxon>
        <taxon>Eutheria</taxon>
        <taxon>Laurasiatheria</taxon>
        <taxon>Chiroptera</taxon>
        <taxon>Yangochiroptera</taxon>
        <taxon>Vespertilionidae</taxon>
        <taxon>Pipistrellus</taxon>
    </lineage>
</organism>
<evidence type="ECO:0000313" key="3">
    <source>
        <dbReference type="Proteomes" id="UP001314169"/>
    </source>
</evidence>
<reference evidence="2" key="1">
    <citation type="submission" date="2023-12" db="EMBL/GenBank/DDBJ databases">
        <authorList>
            <person name="Brown T."/>
        </authorList>
    </citation>
    <scope>NUCLEOTIDE SEQUENCE</scope>
</reference>
<feature type="compositionally biased region" description="Acidic residues" evidence="1">
    <location>
        <begin position="35"/>
        <end position="44"/>
    </location>
</feature>
<feature type="compositionally biased region" description="Basic residues" evidence="1">
    <location>
        <begin position="133"/>
        <end position="147"/>
    </location>
</feature>
<keyword evidence="3" id="KW-1185">Reference proteome</keyword>
<proteinExistence type="predicted"/>
<sequence>MAAEVDFGDLELFEAFDHPEESLPKPVHTRFKDGDGDEEDEDGVGDAGPRERLRQCEEAIERLRAENILPSRRRAAAPGRAVGAVPLGARAATPRGRNSGYICLAPDGGLRSGGSGCGSRPGGLGAGPSATRFRTRFPGHHRPGAGV</sequence>
<accession>A0ABN9ZT66</accession>